<dbReference type="PANTHER" id="PTHR42966:SF1">
    <property type="entry name" value="SIALIC ACID SYNTHASE"/>
    <property type="match status" value="1"/>
</dbReference>
<reference evidence="2 3" key="1">
    <citation type="submission" date="2021-04" db="EMBL/GenBank/DDBJ databases">
        <authorList>
            <person name="Ivanova A."/>
        </authorList>
    </citation>
    <scope>NUCLEOTIDE SEQUENCE [LARGE SCALE GENOMIC DNA]</scope>
    <source>
        <strain evidence="2 3">G18</strain>
    </source>
</reference>
<dbReference type="InterPro" id="IPR036732">
    <property type="entry name" value="AFP_Neu5c_C_sf"/>
</dbReference>
<accession>A0ABS5BQ50</accession>
<dbReference type="SMART" id="SM00858">
    <property type="entry name" value="SAF"/>
    <property type="match status" value="1"/>
</dbReference>
<evidence type="ECO:0000313" key="2">
    <source>
        <dbReference type="EMBL" id="MBP3955808.1"/>
    </source>
</evidence>
<keyword evidence="2" id="KW-0808">Transferase</keyword>
<evidence type="ECO:0000259" key="1">
    <source>
        <dbReference type="PROSITE" id="PS50844"/>
    </source>
</evidence>
<dbReference type="InterPro" id="IPR006190">
    <property type="entry name" value="SAF_AFP_Neu5Ac"/>
</dbReference>
<sequence>MAPTTLTLAGRPVGSGHPCFVIAEAGVNHNGDVDRAHRLVDAAAGAGADAVKFQTFRADRLASAAAPKAAYQAARTGAAQSQLDMLRALELAPEAHAELQAHARDRGLVFLSTPFDEESADLLEALDVPAFKVPSGELTNLPFLAHLARKGKPLIVSTGMAGLGEVEAAVREIEANGAPGLVLLHCVSSYPARPEDSNLRVMATLAAAFGAPTGYSDHTLGIAVPLAAAALGACVIEKHFTLDRSLPGPDHQASAEPAELTALVEGVRTIESALGDGRKRAVAAEIDTAAVARRSLVAAADIPAGAPLTPDLIALRRPGTGLPPALHPFLLGRRATTAIPAGTLLRLEMLT</sequence>
<dbReference type="InterPro" id="IPR013132">
    <property type="entry name" value="PseI/NeuA/B-like_N"/>
</dbReference>
<protein>
    <submittedName>
        <fullName evidence="2">N-acetylneuraminate synthase</fullName>
        <ecNumber evidence="2">2.5.1.56</ecNumber>
    </submittedName>
</protein>
<gene>
    <name evidence="2" type="primary">neuB</name>
    <name evidence="2" type="ORF">J8F10_10985</name>
</gene>
<feature type="domain" description="AFP-like" evidence="1">
    <location>
        <begin position="295"/>
        <end position="351"/>
    </location>
</feature>
<dbReference type="Proteomes" id="UP000676565">
    <property type="component" value="Unassembled WGS sequence"/>
</dbReference>
<dbReference type="SUPFAM" id="SSF51269">
    <property type="entry name" value="AFP III-like domain"/>
    <property type="match status" value="1"/>
</dbReference>
<dbReference type="CDD" id="cd11615">
    <property type="entry name" value="SAF_NeuB_like"/>
    <property type="match status" value="1"/>
</dbReference>
<dbReference type="PANTHER" id="PTHR42966">
    <property type="entry name" value="N-ACETYLNEURAMINATE SYNTHASE"/>
    <property type="match status" value="1"/>
</dbReference>
<dbReference type="InterPro" id="IPR020007">
    <property type="entry name" value="NeuB/NeuA"/>
</dbReference>
<proteinExistence type="predicted"/>
<dbReference type="InterPro" id="IPR013785">
    <property type="entry name" value="Aldolase_TIM"/>
</dbReference>
<comment type="caution">
    <text evidence="2">The sequence shown here is derived from an EMBL/GenBank/DDBJ whole genome shotgun (WGS) entry which is preliminary data.</text>
</comment>
<dbReference type="Gene3D" id="3.20.20.70">
    <property type="entry name" value="Aldolase class I"/>
    <property type="match status" value="1"/>
</dbReference>
<dbReference type="PROSITE" id="PS50844">
    <property type="entry name" value="AFP_LIKE"/>
    <property type="match status" value="1"/>
</dbReference>
<dbReference type="Pfam" id="PF08666">
    <property type="entry name" value="SAF"/>
    <property type="match status" value="1"/>
</dbReference>
<dbReference type="SUPFAM" id="SSF51569">
    <property type="entry name" value="Aldolase"/>
    <property type="match status" value="1"/>
</dbReference>
<organism evidence="2 3">
    <name type="scientific">Gemmata palustris</name>
    <dbReference type="NCBI Taxonomy" id="2822762"/>
    <lineage>
        <taxon>Bacteria</taxon>
        <taxon>Pseudomonadati</taxon>
        <taxon>Planctomycetota</taxon>
        <taxon>Planctomycetia</taxon>
        <taxon>Gemmatales</taxon>
        <taxon>Gemmataceae</taxon>
        <taxon>Gemmata</taxon>
    </lineage>
</organism>
<evidence type="ECO:0000313" key="3">
    <source>
        <dbReference type="Proteomes" id="UP000676565"/>
    </source>
</evidence>
<dbReference type="InterPro" id="IPR057736">
    <property type="entry name" value="SAF_PseI/NeuA/NeuB"/>
</dbReference>
<dbReference type="InterPro" id="IPR051690">
    <property type="entry name" value="PseI-like"/>
</dbReference>
<name>A0ABS5BQ50_9BACT</name>
<dbReference type="EC" id="2.5.1.56" evidence="2"/>
<dbReference type="RefSeq" id="WP_210653868.1">
    <property type="nucleotide sequence ID" value="NZ_JAGKQQ010000001.1"/>
</dbReference>
<dbReference type="GO" id="GO:0050462">
    <property type="term" value="F:N-acetylneuraminate synthase activity"/>
    <property type="evidence" value="ECO:0007669"/>
    <property type="project" value="UniProtKB-EC"/>
</dbReference>
<dbReference type="Pfam" id="PF03102">
    <property type="entry name" value="NeuB"/>
    <property type="match status" value="1"/>
</dbReference>
<dbReference type="InterPro" id="IPR013974">
    <property type="entry name" value="SAF"/>
</dbReference>
<dbReference type="Gene3D" id="3.90.1210.10">
    <property type="entry name" value="Antifreeze-like/N-acetylneuraminic acid synthase C-terminal domain"/>
    <property type="match status" value="1"/>
</dbReference>
<dbReference type="EMBL" id="JAGKQQ010000001">
    <property type="protein sequence ID" value="MBP3955808.1"/>
    <property type="molecule type" value="Genomic_DNA"/>
</dbReference>
<dbReference type="NCBIfam" id="TIGR03569">
    <property type="entry name" value="NeuB_NnaB"/>
    <property type="match status" value="1"/>
</dbReference>
<keyword evidence="3" id="KW-1185">Reference proteome</keyword>